<feature type="transmembrane region" description="Helical" evidence="8">
    <location>
        <begin position="113"/>
        <end position="133"/>
    </location>
</feature>
<dbReference type="Gene3D" id="1.20.1250.20">
    <property type="entry name" value="MFS general substrate transporter like domains"/>
    <property type="match status" value="2"/>
</dbReference>
<feature type="transmembrane region" description="Helical" evidence="8">
    <location>
        <begin position="400"/>
        <end position="421"/>
    </location>
</feature>
<dbReference type="PROSITE" id="PS50850">
    <property type="entry name" value="MFS"/>
    <property type="match status" value="1"/>
</dbReference>
<evidence type="ECO:0000256" key="4">
    <source>
        <dbReference type="ARBA" id="ARBA00022692"/>
    </source>
</evidence>
<feature type="transmembrane region" description="Helical" evidence="8">
    <location>
        <begin position="309"/>
        <end position="329"/>
    </location>
</feature>
<reference evidence="11" key="1">
    <citation type="journal article" date="2021" name="Int. J. Syst. Evol. Microbiol.">
        <title>Actinocatenispora comari sp. nov., an endophytic actinomycete isolated from aerial parts of Comarum salesowianum.</title>
        <authorList>
            <person name="Oyunbileg N."/>
            <person name="Iizaka Y."/>
            <person name="Hamada M."/>
            <person name="Davaapurev B.O."/>
            <person name="Fukumoto A."/>
            <person name="Tsetseg B."/>
            <person name="Kato F."/>
            <person name="Tamura T."/>
            <person name="Batkhuu J."/>
            <person name="Anzai Y."/>
        </authorList>
    </citation>
    <scope>NUCLEOTIDE SEQUENCE [LARGE SCALE GENOMIC DNA]</scope>
    <source>
        <strain evidence="11">NUM-2625</strain>
    </source>
</reference>
<keyword evidence="5" id="KW-0769">Symport</keyword>
<dbReference type="AlphaFoldDB" id="A0A8J4A702"/>
<sequence>MIANGTDFAPRSNVSRAPIAAGIIGTLVEWFDWTIYSYMAVVFTPVIFPTHDPVVGLFASYGTFAVGFLMRPLGAVILSPYGDRHGRRQLLSLTILLTGLGSLGIAVTPTYGAIGLAAPLLFLLFRMVQGFAYGGEFQGGITFVVEHANGRRVGFFGSLNMASAGLATLLATGVATAVTRWVPQDALGVWGWRIPFLLGALLALVGLYLRSRVPETPEFEHAARQNRVVRQPLLQAIREHPLSCLRVMGLQMSTVPFYLWLVFLPTLGHLVADLPLSTGLFAAMISTAVYTILLPAFGALSDRIGRKPLILMTFVGFLVLAYPLLRFLLTGDLAAFLALDLIGTVLVAGAASMEASTFCELFPPEVRASGIGVPYAALTAVLGGTAPLIATALASSAHPSLYIAGYVMLISAIAIAIIAPMPETNPARTRSTTLPPAPADH</sequence>
<evidence type="ECO:0000313" key="10">
    <source>
        <dbReference type="EMBL" id="GIL25335.1"/>
    </source>
</evidence>
<dbReference type="PANTHER" id="PTHR43528:SF1">
    <property type="entry name" value="ALPHA-KETOGLUTARATE PERMEASE"/>
    <property type="match status" value="1"/>
</dbReference>
<evidence type="ECO:0000256" key="6">
    <source>
        <dbReference type="ARBA" id="ARBA00022989"/>
    </source>
</evidence>
<dbReference type="PANTHER" id="PTHR43528">
    <property type="entry name" value="ALPHA-KETOGLUTARATE PERMEASE"/>
    <property type="match status" value="1"/>
</dbReference>
<dbReference type="InterPro" id="IPR036259">
    <property type="entry name" value="MFS_trans_sf"/>
</dbReference>
<evidence type="ECO:0000256" key="1">
    <source>
        <dbReference type="ARBA" id="ARBA00004651"/>
    </source>
</evidence>
<dbReference type="SUPFAM" id="SSF103473">
    <property type="entry name" value="MFS general substrate transporter"/>
    <property type="match status" value="1"/>
</dbReference>
<evidence type="ECO:0000259" key="9">
    <source>
        <dbReference type="PROSITE" id="PS50850"/>
    </source>
</evidence>
<feature type="transmembrane region" description="Helical" evidence="8">
    <location>
        <begin position="54"/>
        <end position="78"/>
    </location>
</feature>
<dbReference type="EMBL" id="BOPO01000006">
    <property type="protein sequence ID" value="GIL25335.1"/>
    <property type="molecule type" value="Genomic_DNA"/>
</dbReference>
<dbReference type="GO" id="GO:0015293">
    <property type="term" value="F:symporter activity"/>
    <property type="evidence" value="ECO:0007669"/>
    <property type="project" value="UniProtKB-KW"/>
</dbReference>
<evidence type="ECO:0000313" key="11">
    <source>
        <dbReference type="Proteomes" id="UP000614996"/>
    </source>
</evidence>
<proteinExistence type="predicted"/>
<protein>
    <submittedName>
        <fullName evidence="10">MFS transporter</fullName>
    </submittedName>
</protein>
<comment type="caution">
    <text evidence="10">The sequence shown here is derived from an EMBL/GenBank/DDBJ whole genome shotgun (WGS) entry which is preliminary data.</text>
</comment>
<feature type="transmembrane region" description="Helical" evidence="8">
    <location>
        <begin position="190"/>
        <end position="209"/>
    </location>
</feature>
<dbReference type="InterPro" id="IPR051084">
    <property type="entry name" value="H+-coupled_symporters"/>
</dbReference>
<feature type="transmembrane region" description="Helical" evidence="8">
    <location>
        <begin position="90"/>
        <end position="107"/>
    </location>
</feature>
<dbReference type="RefSeq" id="WP_207122966.1">
    <property type="nucleotide sequence ID" value="NZ_BOPO01000006.1"/>
</dbReference>
<gene>
    <name evidence="10" type="ORF">NUM_05900</name>
</gene>
<evidence type="ECO:0000256" key="7">
    <source>
        <dbReference type="ARBA" id="ARBA00023136"/>
    </source>
</evidence>
<feature type="transmembrane region" description="Helical" evidence="8">
    <location>
        <begin position="153"/>
        <end position="178"/>
    </location>
</feature>
<feature type="transmembrane region" description="Helical" evidence="8">
    <location>
        <begin position="21"/>
        <end position="48"/>
    </location>
</feature>
<keyword evidence="7 8" id="KW-0472">Membrane</keyword>
<evidence type="ECO:0000256" key="8">
    <source>
        <dbReference type="SAM" id="Phobius"/>
    </source>
</evidence>
<dbReference type="Pfam" id="PF07690">
    <property type="entry name" value="MFS_1"/>
    <property type="match status" value="1"/>
</dbReference>
<feature type="transmembrane region" description="Helical" evidence="8">
    <location>
        <begin position="373"/>
        <end position="394"/>
    </location>
</feature>
<dbReference type="GO" id="GO:0005886">
    <property type="term" value="C:plasma membrane"/>
    <property type="evidence" value="ECO:0007669"/>
    <property type="project" value="UniProtKB-SubCell"/>
</dbReference>
<keyword evidence="6 8" id="KW-1133">Transmembrane helix</keyword>
<dbReference type="InterPro" id="IPR011701">
    <property type="entry name" value="MFS"/>
</dbReference>
<evidence type="ECO:0000256" key="5">
    <source>
        <dbReference type="ARBA" id="ARBA00022847"/>
    </source>
</evidence>
<keyword evidence="2" id="KW-0813">Transport</keyword>
<dbReference type="Proteomes" id="UP000614996">
    <property type="component" value="Unassembled WGS sequence"/>
</dbReference>
<evidence type="ECO:0000256" key="2">
    <source>
        <dbReference type="ARBA" id="ARBA00022448"/>
    </source>
</evidence>
<feature type="domain" description="Major facilitator superfamily (MFS) profile" evidence="9">
    <location>
        <begin position="18"/>
        <end position="423"/>
    </location>
</feature>
<feature type="transmembrane region" description="Helical" evidence="8">
    <location>
        <begin position="278"/>
        <end position="297"/>
    </location>
</feature>
<organism evidence="10 11">
    <name type="scientific">Actinocatenispora comari</name>
    <dbReference type="NCBI Taxonomy" id="2807577"/>
    <lineage>
        <taxon>Bacteria</taxon>
        <taxon>Bacillati</taxon>
        <taxon>Actinomycetota</taxon>
        <taxon>Actinomycetes</taxon>
        <taxon>Micromonosporales</taxon>
        <taxon>Micromonosporaceae</taxon>
        <taxon>Actinocatenispora</taxon>
    </lineage>
</organism>
<accession>A0A8J4A702</accession>
<name>A0A8J4A702_9ACTN</name>
<evidence type="ECO:0000256" key="3">
    <source>
        <dbReference type="ARBA" id="ARBA00022475"/>
    </source>
</evidence>
<keyword evidence="11" id="KW-1185">Reference proteome</keyword>
<keyword evidence="3" id="KW-1003">Cell membrane</keyword>
<dbReference type="InterPro" id="IPR020846">
    <property type="entry name" value="MFS_dom"/>
</dbReference>
<comment type="subcellular location">
    <subcellularLocation>
        <location evidence="1">Cell membrane</location>
        <topology evidence="1">Multi-pass membrane protein</topology>
    </subcellularLocation>
</comment>
<keyword evidence="4 8" id="KW-0812">Transmembrane</keyword>